<gene>
    <name evidence="4" type="primary">rplQ</name>
    <name evidence="6" type="ORF">A3H51_03100</name>
</gene>
<evidence type="ECO:0000256" key="5">
    <source>
        <dbReference type="RuleBase" id="RU000660"/>
    </source>
</evidence>
<dbReference type="Pfam" id="PF01196">
    <property type="entry name" value="Ribosomal_L17"/>
    <property type="match status" value="1"/>
</dbReference>
<comment type="similarity">
    <text evidence="1 4 5">Belongs to the bacterial ribosomal protein bL17 family.</text>
</comment>
<dbReference type="InterPro" id="IPR000456">
    <property type="entry name" value="Ribosomal_bL17"/>
</dbReference>
<dbReference type="PANTHER" id="PTHR14413:SF16">
    <property type="entry name" value="LARGE RIBOSOMAL SUBUNIT PROTEIN BL17M"/>
    <property type="match status" value="1"/>
</dbReference>
<name>A0A1G2HG30_9BACT</name>
<dbReference type="PANTHER" id="PTHR14413">
    <property type="entry name" value="RIBOSOMAL PROTEIN L17"/>
    <property type="match status" value="1"/>
</dbReference>
<dbReference type="EMBL" id="MHOJ01000042">
    <property type="protein sequence ID" value="OGZ61454.1"/>
    <property type="molecule type" value="Genomic_DNA"/>
</dbReference>
<dbReference type="GO" id="GO:0006412">
    <property type="term" value="P:translation"/>
    <property type="evidence" value="ECO:0007669"/>
    <property type="project" value="UniProtKB-UniRule"/>
</dbReference>
<evidence type="ECO:0000256" key="2">
    <source>
        <dbReference type="ARBA" id="ARBA00022980"/>
    </source>
</evidence>
<evidence type="ECO:0000313" key="7">
    <source>
        <dbReference type="Proteomes" id="UP000178509"/>
    </source>
</evidence>
<dbReference type="GO" id="GO:0003735">
    <property type="term" value="F:structural constituent of ribosome"/>
    <property type="evidence" value="ECO:0007669"/>
    <property type="project" value="InterPro"/>
</dbReference>
<comment type="subunit">
    <text evidence="4">Part of the 50S ribosomal subunit. Contacts protein L32.</text>
</comment>
<dbReference type="Gene3D" id="3.90.1030.10">
    <property type="entry name" value="Ribosomal protein L17"/>
    <property type="match status" value="1"/>
</dbReference>
<dbReference type="InterPro" id="IPR036373">
    <property type="entry name" value="Ribosomal_bL17_sf"/>
</dbReference>
<dbReference type="GO" id="GO:0022625">
    <property type="term" value="C:cytosolic large ribosomal subunit"/>
    <property type="evidence" value="ECO:0007669"/>
    <property type="project" value="TreeGrafter"/>
</dbReference>
<dbReference type="STRING" id="1802164.A3H51_03100"/>
<evidence type="ECO:0000313" key="6">
    <source>
        <dbReference type="EMBL" id="OGZ61454.1"/>
    </source>
</evidence>
<evidence type="ECO:0000256" key="1">
    <source>
        <dbReference type="ARBA" id="ARBA00008777"/>
    </source>
</evidence>
<dbReference type="NCBIfam" id="TIGR00059">
    <property type="entry name" value="L17"/>
    <property type="match status" value="1"/>
</dbReference>
<proteinExistence type="inferred from homology"/>
<sequence>MNKRKRGRKFGRKRDQRKAFMRDLAEALVKHGKIETTEARAKELRPFIEKWITKSRKNTLHSRRMLGKIFSDTTGTKLINEIAPKFKDRPGGYTRIIKKAPRKGDAARRAVIEFVE</sequence>
<evidence type="ECO:0000256" key="4">
    <source>
        <dbReference type="HAMAP-Rule" id="MF_01368"/>
    </source>
</evidence>
<evidence type="ECO:0000256" key="3">
    <source>
        <dbReference type="ARBA" id="ARBA00023274"/>
    </source>
</evidence>
<reference evidence="6 7" key="1">
    <citation type="journal article" date="2016" name="Nat. Commun.">
        <title>Thousands of microbial genomes shed light on interconnected biogeochemical processes in an aquifer system.</title>
        <authorList>
            <person name="Anantharaman K."/>
            <person name="Brown C.T."/>
            <person name="Hug L.A."/>
            <person name="Sharon I."/>
            <person name="Castelle C.J."/>
            <person name="Probst A.J."/>
            <person name="Thomas B.C."/>
            <person name="Singh A."/>
            <person name="Wilkins M.J."/>
            <person name="Karaoz U."/>
            <person name="Brodie E.L."/>
            <person name="Williams K.H."/>
            <person name="Hubbard S.S."/>
            <person name="Banfield J.F."/>
        </authorList>
    </citation>
    <scope>NUCLEOTIDE SEQUENCE [LARGE SCALE GENOMIC DNA]</scope>
</reference>
<dbReference type="AlphaFoldDB" id="A0A1G2HG30"/>
<accession>A0A1G2HG30</accession>
<dbReference type="Proteomes" id="UP000178509">
    <property type="component" value="Unassembled WGS sequence"/>
</dbReference>
<dbReference type="HAMAP" id="MF_01368">
    <property type="entry name" value="Ribosomal_bL17"/>
    <property type="match status" value="1"/>
</dbReference>
<keyword evidence="2 4" id="KW-0689">Ribosomal protein</keyword>
<organism evidence="6 7">
    <name type="scientific">Candidatus Spechtbacteria bacterium RIFCSPLOWO2_02_FULL_38_8</name>
    <dbReference type="NCBI Taxonomy" id="1802164"/>
    <lineage>
        <taxon>Bacteria</taxon>
        <taxon>Candidatus Spechtiibacteriota</taxon>
    </lineage>
</organism>
<dbReference type="SUPFAM" id="SSF64263">
    <property type="entry name" value="Prokaryotic ribosomal protein L17"/>
    <property type="match status" value="1"/>
</dbReference>
<keyword evidence="3 4" id="KW-0687">Ribonucleoprotein</keyword>
<comment type="caution">
    <text evidence="6">The sequence shown here is derived from an EMBL/GenBank/DDBJ whole genome shotgun (WGS) entry which is preliminary data.</text>
</comment>
<protein>
    <recommendedName>
        <fullName evidence="4">Large ribosomal subunit protein bL17</fullName>
    </recommendedName>
</protein>